<dbReference type="Pfam" id="PF00561">
    <property type="entry name" value="Abhydrolase_1"/>
    <property type="match status" value="1"/>
</dbReference>
<reference evidence="2 3" key="1">
    <citation type="submission" date="2015-10" db="EMBL/GenBank/DDBJ databases">
        <title>Draft genome sequence of Streptomyces curacoi DSM 40107, type strain for the species Streptomyces curacoi.</title>
        <authorList>
            <person name="Ruckert C."/>
            <person name="Winkler A."/>
            <person name="Kalinowski J."/>
            <person name="Kampfer P."/>
            <person name="Glaeser S."/>
        </authorList>
    </citation>
    <scope>NUCLEOTIDE SEQUENCE [LARGE SCALE GENOMIC DNA]</scope>
    <source>
        <strain evidence="2 3">DSM 40107</strain>
    </source>
</reference>
<comment type="caution">
    <text evidence="2">The sequence shown here is derived from an EMBL/GenBank/DDBJ whole genome shotgun (WGS) entry which is preliminary data.</text>
</comment>
<proteinExistence type="predicted"/>
<protein>
    <recommendedName>
        <fullName evidence="1">AB hydrolase-1 domain-containing protein</fullName>
    </recommendedName>
</protein>
<dbReference type="AlphaFoldDB" id="A0A117PEZ4"/>
<sequence>MARLATAVLSVKPLVEGIAAPVRVVPVARTAVASPVDRSPGQWRALRALLDRVARRAGVDGLLLSGGEGFDDLRVFERVVSERLALADVLDSVGVVPVDRLGEVDRVVTDALADTFEAYCRKETVTSPDGVPLNVYAAGEGEETVVLVPACGMPAALAENWVRFFTRDRRVLTWESRGLFGAAGHSAEHDTDIHAQAADLFAVMDHHDVRDAHVIGLCGGAAIALVAAAGQPSRMRSLSLWHGAYGFAEDYPKTSHQQGLIELMTAAARSRSAAQAVHAAFCQAILTSTPADVAHLVLYPYASPELLYRYCRLNLGITGAPVEPYLARVEPPTLVVTSRDDDIAHPVGSQRVADGLPHGQLRVEPHGDHISLFTADDSLLRVAEDFMARHPRPAPI</sequence>
<dbReference type="STRING" id="146536.AQI70_13520"/>
<gene>
    <name evidence="2" type="ORF">AQI70_13520</name>
</gene>
<dbReference type="InterPro" id="IPR000073">
    <property type="entry name" value="AB_hydrolase_1"/>
</dbReference>
<evidence type="ECO:0000313" key="3">
    <source>
        <dbReference type="Proteomes" id="UP000054024"/>
    </source>
</evidence>
<keyword evidence="3" id="KW-1185">Reference proteome</keyword>
<dbReference type="InterPro" id="IPR029058">
    <property type="entry name" value="AB_hydrolase_fold"/>
</dbReference>
<dbReference type="PANTHER" id="PTHR43433:SF5">
    <property type="entry name" value="AB HYDROLASE-1 DOMAIN-CONTAINING PROTEIN"/>
    <property type="match status" value="1"/>
</dbReference>
<dbReference type="InterPro" id="IPR050471">
    <property type="entry name" value="AB_hydrolase"/>
</dbReference>
<accession>A0A117PEZ4</accession>
<dbReference type="Proteomes" id="UP000054024">
    <property type="component" value="Unassembled WGS sequence"/>
</dbReference>
<organism evidence="2 3">
    <name type="scientific">Streptomyces curacoi</name>
    <dbReference type="NCBI Taxonomy" id="146536"/>
    <lineage>
        <taxon>Bacteria</taxon>
        <taxon>Bacillati</taxon>
        <taxon>Actinomycetota</taxon>
        <taxon>Actinomycetes</taxon>
        <taxon>Kitasatosporales</taxon>
        <taxon>Streptomycetaceae</taxon>
        <taxon>Streptomyces</taxon>
    </lineage>
</organism>
<evidence type="ECO:0000259" key="1">
    <source>
        <dbReference type="Pfam" id="PF00561"/>
    </source>
</evidence>
<dbReference type="PANTHER" id="PTHR43433">
    <property type="entry name" value="HYDROLASE, ALPHA/BETA FOLD FAMILY PROTEIN"/>
    <property type="match status" value="1"/>
</dbReference>
<dbReference type="SUPFAM" id="SSF53474">
    <property type="entry name" value="alpha/beta-Hydrolases"/>
    <property type="match status" value="1"/>
</dbReference>
<name>A0A117PEZ4_9ACTN</name>
<dbReference type="Gene3D" id="3.40.50.1820">
    <property type="entry name" value="alpha/beta hydrolase"/>
    <property type="match status" value="1"/>
</dbReference>
<dbReference type="EMBL" id="LMWJ01000007">
    <property type="protein sequence ID" value="KUM78476.1"/>
    <property type="molecule type" value="Genomic_DNA"/>
</dbReference>
<evidence type="ECO:0000313" key="2">
    <source>
        <dbReference type="EMBL" id="KUM78476.1"/>
    </source>
</evidence>
<dbReference type="GO" id="GO:0003824">
    <property type="term" value="F:catalytic activity"/>
    <property type="evidence" value="ECO:0007669"/>
    <property type="project" value="UniProtKB-ARBA"/>
</dbReference>
<feature type="domain" description="AB hydrolase-1" evidence="1">
    <location>
        <begin position="153"/>
        <end position="375"/>
    </location>
</feature>